<evidence type="ECO:0000256" key="2">
    <source>
        <dbReference type="ARBA" id="ARBA00019825"/>
    </source>
</evidence>
<reference evidence="7 8" key="1">
    <citation type="journal article" date="2024" name="Ann. Entomol. Soc. Am.">
        <title>Genomic analyses of the southern and eastern yellowjacket wasps (Hymenoptera: Vespidae) reveal evolutionary signatures of social life.</title>
        <authorList>
            <person name="Catto M.A."/>
            <person name="Caine P.B."/>
            <person name="Orr S.E."/>
            <person name="Hunt B.G."/>
            <person name="Goodisman M.A.D."/>
        </authorList>
    </citation>
    <scope>NUCLEOTIDE SEQUENCE [LARGE SCALE GENOMIC DNA]</scope>
    <source>
        <strain evidence="7">232</strain>
        <tissue evidence="7">Head and thorax</tissue>
    </source>
</reference>
<evidence type="ECO:0000256" key="5">
    <source>
        <dbReference type="ARBA" id="ARBA00025380"/>
    </source>
</evidence>
<dbReference type="EMBL" id="JAYRBN010000031">
    <property type="protein sequence ID" value="KAL2748708.1"/>
    <property type="molecule type" value="Genomic_DNA"/>
</dbReference>
<evidence type="ECO:0000256" key="1">
    <source>
        <dbReference type="ARBA" id="ARBA00008060"/>
    </source>
</evidence>
<dbReference type="GO" id="GO:0006281">
    <property type="term" value="P:DNA repair"/>
    <property type="evidence" value="ECO:0007669"/>
    <property type="project" value="UniProtKB-KW"/>
</dbReference>
<keyword evidence="4" id="KW-0234">DNA repair</keyword>
<dbReference type="AlphaFoldDB" id="A0ABD2CU93"/>
<name>A0ABD2CU93_VESMC</name>
<comment type="similarity">
    <text evidence="1">Belongs to the SWI5/SAE3 family.</text>
</comment>
<evidence type="ECO:0000256" key="3">
    <source>
        <dbReference type="ARBA" id="ARBA00022763"/>
    </source>
</evidence>
<proteinExistence type="inferred from homology"/>
<keyword evidence="8" id="KW-1185">Reference proteome</keyword>
<protein>
    <recommendedName>
        <fullName evidence="2">DNA repair protein SWI5 homolog</fullName>
    </recommendedName>
    <alternativeName>
        <fullName evidence="6">Protein SAE3 homolog</fullName>
    </alternativeName>
</protein>
<evidence type="ECO:0000313" key="8">
    <source>
        <dbReference type="Proteomes" id="UP001607303"/>
    </source>
</evidence>
<accession>A0ABD2CU93</accession>
<evidence type="ECO:0000256" key="4">
    <source>
        <dbReference type="ARBA" id="ARBA00023204"/>
    </source>
</evidence>
<gene>
    <name evidence="7" type="ORF">V1477_003351</name>
</gene>
<keyword evidence="3" id="KW-0227">DNA damage</keyword>
<organism evidence="7 8">
    <name type="scientific">Vespula maculifrons</name>
    <name type="common">Eastern yellow jacket</name>
    <name type="synonym">Wasp</name>
    <dbReference type="NCBI Taxonomy" id="7453"/>
    <lineage>
        <taxon>Eukaryota</taxon>
        <taxon>Metazoa</taxon>
        <taxon>Ecdysozoa</taxon>
        <taxon>Arthropoda</taxon>
        <taxon>Hexapoda</taxon>
        <taxon>Insecta</taxon>
        <taxon>Pterygota</taxon>
        <taxon>Neoptera</taxon>
        <taxon>Endopterygota</taxon>
        <taxon>Hymenoptera</taxon>
        <taxon>Apocrita</taxon>
        <taxon>Aculeata</taxon>
        <taxon>Vespoidea</taxon>
        <taxon>Vespidae</taxon>
        <taxon>Vespinae</taxon>
        <taxon>Vespula</taxon>
    </lineage>
</organism>
<evidence type="ECO:0000313" key="7">
    <source>
        <dbReference type="EMBL" id="KAL2748708.1"/>
    </source>
</evidence>
<comment type="caution">
    <text evidence="7">The sequence shown here is derived from an EMBL/GenBank/DDBJ whole genome shotgun (WGS) entry which is preliminary data.</text>
</comment>
<dbReference type="Gene3D" id="1.20.5.170">
    <property type="match status" value="1"/>
</dbReference>
<dbReference type="InterPro" id="IPR010760">
    <property type="entry name" value="DNA-repair_Swi5"/>
</dbReference>
<dbReference type="PANTHER" id="PTHR28529">
    <property type="entry name" value="DNA REPAIR PROTEIN SWI5 HOMOLOG"/>
    <property type="match status" value="1"/>
</dbReference>
<dbReference type="Proteomes" id="UP001607303">
    <property type="component" value="Unassembled WGS sequence"/>
</dbReference>
<dbReference type="Pfam" id="PF07061">
    <property type="entry name" value="Swi5"/>
    <property type="match status" value="1"/>
</dbReference>
<comment type="function">
    <text evidence="5">Component of the swi5-sfr1 complex, a complex required for double-strand break repair via homologous recombination.</text>
</comment>
<sequence length="204" mass="23580">MSVSDTVKILTDACEQIRHDLQIIIDQTEKQKLVLRHIKTFANTDACVKDFPKGYLIFYKILRIFDNNLICYDKSKSEHIDSSVKMSSSFIDDTLGGYKENAEKEASMIVPNKKQLELNQIPLEDEKKQQFFKLLHLKKKLDTEFTNLKTSREKYPSMKQTTNLLHEYNDVKDATQVVFDAVAQINNITVKSLHKDYGLPTNDS</sequence>
<evidence type="ECO:0000256" key="6">
    <source>
        <dbReference type="ARBA" id="ARBA00030081"/>
    </source>
</evidence>
<dbReference type="PANTHER" id="PTHR28529:SF2">
    <property type="entry name" value="DNA REPAIR PROTEIN SWI5 HOMOLOG"/>
    <property type="match status" value="1"/>
</dbReference>